<dbReference type="Proteomes" id="UP000765509">
    <property type="component" value="Unassembled WGS sequence"/>
</dbReference>
<proteinExistence type="predicted"/>
<keyword evidence="1" id="KW-0472">Membrane</keyword>
<keyword evidence="1" id="KW-1133">Transmembrane helix</keyword>
<feature type="transmembrane region" description="Helical" evidence="1">
    <location>
        <begin position="154"/>
        <end position="174"/>
    </location>
</feature>
<organism evidence="2 3">
    <name type="scientific">Austropuccinia psidii MF-1</name>
    <dbReference type="NCBI Taxonomy" id="1389203"/>
    <lineage>
        <taxon>Eukaryota</taxon>
        <taxon>Fungi</taxon>
        <taxon>Dikarya</taxon>
        <taxon>Basidiomycota</taxon>
        <taxon>Pucciniomycotina</taxon>
        <taxon>Pucciniomycetes</taxon>
        <taxon>Pucciniales</taxon>
        <taxon>Sphaerophragmiaceae</taxon>
        <taxon>Austropuccinia</taxon>
    </lineage>
</organism>
<dbReference type="OrthoDB" id="2507570at2759"/>
<accession>A0A9Q3D9K3</accession>
<feature type="transmembrane region" description="Helical" evidence="1">
    <location>
        <begin position="117"/>
        <end position="142"/>
    </location>
</feature>
<evidence type="ECO:0000313" key="3">
    <source>
        <dbReference type="Proteomes" id="UP000765509"/>
    </source>
</evidence>
<feature type="transmembrane region" description="Helical" evidence="1">
    <location>
        <begin position="405"/>
        <end position="424"/>
    </location>
</feature>
<feature type="transmembrane region" description="Helical" evidence="1">
    <location>
        <begin position="229"/>
        <end position="252"/>
    </location>
</feature>
<protein>
    <submittedName>
        <fullName evidence="2">Uncharacterized protein</fullName>
    </submittedName>
</protein>
<evidence type="ECO:0000313" key="2">
    <source>
        <dbReference type="EMBL" id="MBW0496768.1"/>
    </source>
</evidence>
<feature type="transmembrane region" description="Helical" evidence="1">
    <location>
        <begin position="75"/>
        <end position="97"/>
    </location>
</feature>
<gene>
    <name evidence="2" type="ORF">O181_036483</name>
</gene>
<feature type="transmembrane region" description="Helical" evidence="1">
    <location>
        <begin position="362"/>
        <end position="385"/>
    </location>
</feature>
<keyword evidence="3" id="KW-1185">Reference proteome</keyword>
<feature type="transmembrane region" description="Helical" evidence="1">
    <location>
        <begin position="33"/>
        <end position="54"/>
    </location>
</feature>
<reference evidence="2" key="1">
    <citation type="submission" date="2021-03" db="EMBL/GenBank/DDBJ databases">
        <title>Draft genome sequence of rust myrtle Austropuccinia psidii MF-1, a brazilian biotype.</title>
        <authorList>
            <person name="Quecine M.C."/>
            <person name="Pachon D.M.R."/>
            <person name="Bonatelli M.L."/>
            <person name="Correr F.H."/>
            <person name="Franceschini L.M."/>
            <person name="Leite T.F."/>
            <person name="Margarido G.R.A."/>
            <person name="Almeida C.A."/>
            <person name="Ferrarezi J.A."/>
            <person name="Labate C.A."/>
        </authorList>
    </citation>
    <scope>NUCLEOTIDE SEQUENCE</scope>
    <source>
        <strain evidence="2">MF-1</strain>
    </source>
</reference>
<keyword evidence="1" id="KW-0812">Transmembrane</keyword>
<name>A0A9Q3D9K3_9BASI</name>
<dbReference type="AlphaFoldDB" id="A0A9Q3D9K3"/>
<dbReference type="EMBL" id="AVOT02013817">
    <property type="protein sequence ID" value="MBW0496768.1"/>
    <property type="molecule type" value="Genomic_DNA"/>
</dbReference>
<evidence type="ECO:0000256" key="1">
    <source>
        <dbReference type="SAM" id="Phobius"/>
    </source>
</evidence>
<sequence length="585" mass="66842">MSSPQSDGDTFQELLWKNIIPSSEKGQVIRFRVITGLVFLMSFFYLMALIKNFSARTFWLVRLDKLGYLSPNTRLLMPIFGLFSGTLSLCSIMMTVQDYNRYLRRFTMFSQLLSYVFLIYCGILRTWRILSILPVVPVRLTFQDNMLRKGMPPSLFNSLIVFLFISVPAILLPLGNVMTRDAANFGKETFYFISRMRAQAAGVTNFLNGRDHMNVEYTTIPAKINHLIFLWRIVSAVCFAYITGVFIAFAYASIRLHLTLSRQVHILAQARRRFARLASSGARSFEKDSGSKASDTAYSTIQIRRRWMSLIPRLDAMLWQEPENEDETTEFWDASDFYSENDELHRKLRMLQRCRRASDCQFIFASLIFLAFNVLSVANTLNVFGMTTRTSAIEVVLFTQEWADWTLAVPGSLLAFVSCCLAFGPQARFEIIRKAPMTSFHKPLLRRSILSKTELSRSFEESDIANLKSYRFFLPSPPSPSVPKPQATNTVIASIRRFQRNAKGNAVCPNSPLSPKTQKIPCASGNNNENIWDADMSFGSYYVQEEVYHKPTNLENFPYADGSFSRKPSDVNIIKALRAQDLQKA</sequence>
<comment type="caution">
    <text evidence="2">The sequence shown here is derived from an EMBL/GenBank/DDBJ whole genome shotgun (WGS) entry which is preliminary data.</text>
</comment>